<dbReference type="RefSeq" id="WP_027823674.1">
    <property type="nucleotide sequence ID" value="NZ_CP022115.1"/>
</dbReference>
<dbReference type="GO" id="GO:0003676">
    <property type="term" value="F:nucleic acid binding"/>
    <property type="evidence" value="ECO:0007669"/>
    <property type="project" value="InterPro"/>
</dbReference>
<protein>
    <submittedName>
        <fullName evidence="1">Putative DNA polymerase III</fullName>
    </submittedName>
</protein>
<dbReference type="Gene3D" id="3.30.420.10">
    <property type="entry name" value="Ribonuclease H-like superfamily/Ribonuclease H"/>
    <property type="match status" value="1"/>
</dbReference>
<gene>
    <name evidence="1" type="ORF">LHGZ1_1128</name>
</gene>
<dbReference type="PANTHER" id="PTHR30231">
    <property type="entry name" value="DNA POLYMERASE III SUBUNIT EPSILON"/>
    <property type="match status" value="1"/>
</dbReference>
<evidence type="ECO:0000313" key="2">
    <source>
        <dbReference type="Proteomes" id="UP000197424"/>
    </source>
</evidence>
<dbReference type="AlphaFoldDB" id="A0A248LHI8"/>
<dbReference type="GO" id="GO:0005829">
    <property type="term" value="C:cytosol"/>
    <property type="evidence" value="ECO:0007669"/>
    <property type="project" value="TreeGrafter"/>
</dbReference>
<dbReference type="EMBL" id="CP022115">
    <property type="protein sequence ID" value="ASJ23959.1"/>
    <property type="molecule type" value="Genomic_DNA"/>
</dbReference>
<organism evidence="1 2">
    <name type="scientific">Laribacter hongkongensis</name>
    <dbReference type="NCBI Taxonomy" id="168471"/>
    <lineage>
        <taxon>Bacteria</taxon>
        <taxon>Pseudomonadati</taxon>
        <taxon>Pseudomonadota</taxon>
        <taxon>Betaproteobacteria</taxon>
        <taxon>Neisseriales</taxon>
        <taxon>Aquaspirillaceae</taxon>
        <taxon>Laribacter</taxon>
    </lineage>
</organism>
<dbReference type="CDD" id="cd06127">
    <property type="entry name" value="DEDDh"/>
    <property type="match status" value="1"/>
</dbReference>
<proteinExistence type="predicted"/>
<accession>A0A248LHI8</accession>
<reference evidence="2" key="1">
    <citation type="submission" date="2017-06" db="EMBL/GenBank/DDBJ databases">
        <title>Whole genome sequence of Laribacter hongkongensis LHGZ1.</title>
        <authorList>
            <person name="Chen D."/>
            <person name="Wu H."/>
            <person name="Chen J."/>
        </authorList>
    </citation>
    <scope>NUCLEOTIDE SEQUENCE [LARGE SCALE GENOMIC DNA]</scope>
    <source>
        <strain evidence="2">LHGZ1</strain>
    </source>
</reference>
<dbReference type="GO" id="GO:0006259">
    <property type="term" value="P:DNA metabolic process"/>
    <property type="evidence" value="ECO:0007669"/>
    <property type="project" value="UniProtKB-ARBA"/>
</dbReference>
<dbReference type="OrthoDB" id="5497329at2"/>
<dbReference type="SMART" id="SM00479">
    <property type="entry name" value="EXOIII"/>
    <property type="match status" value="1"/>
</dbReference>
<name>A0A248LHI8_9NEIS</name>
<dbReference type="NCBIfam" id="NF006601">
    <property type="entry name" value="PRK09145.1"/>
    <property type="match status" value="1"/>
</dbReference>
<dbReference type="Pfam" id="PF00929">
    <property type="entry name" value="RNase_T"/>
    <property type="match status" value="1"/>
</dbReference>
<sequence>MLARMRHAWQKKQVDPRWNTLFEEIPDEVVSLDCETTSLNVREAELLSIGAVRIRRGRILASESLYLLVRPEHLPAPGSVVVHGLRPSDLSDGLAPADAVSRLLDFIGGRALVGYYLEYDVAVLNKYVKPLTGITLPQRQIEVSGLYYDWRLKQTPDGYVDLRLEEILKTLDLPRMGRHDALTDAVTAGMILLAMRARGHHD</sequence>
<dbReference type="GO" id="GO:0008408">
    <property type="term" value="F:3'-5' exonuclease activity"/>
    <property type="evidence" value="ECO:0007669"/>
    <property type="project" value="TreeGrafter"/>
</dbReference>
<dbReference type="PANTHER" id="PTHR30231:SF7">
    <property type="entry name" value="BLR4117 PROTEIN"/>
    <property type="match status" value="1"/>
</dbReference>
<dbReference type="Proteomes" id="UP000197424">
    <property type="component" value="Chromosome"/>
</dbReference>
<dbReference type="InterPro" id="IPR036397">
    <property type="entry name" value="RNaseH_sf"/>
</dbReference>
<dbReference type="SUPFAM" id="SSF53098">
    <property type="entry name" value="Ribonuclease H-like"/>
    <property type="match status" value="1"/>
</dbReference>
<dbReference type="InterPro" id="IPR013520">
    <property type="entry name" value="Ribonucl_H"/>
</dbReference>
<evidence type="ECO:0000313" key="1">
    <source>
        <dbReference type="EMBL" id="ASJ23959.1"/>
    </source>
</evidence>
<dbReference type="GeneID" id="75109187"/>
<dbReference type="InterPro" id="IPR012337">
    <property type="entry name" value="RNaseH-like_sf"/>
</dbReference>